<keyword evidence="5 8" id="KW-1133">Transmembrane helix</keyword>
<feature type="transmembrane region" description="Helical" evidence="8">
    <location>
        <begin position="255"/>
        <end position="275"/>
    </location>
</feature>
<sequence>MQEQGIEVVDITPKAVYGSSLSSAEPYGTEEIPASERHGNARQQFTLWFAANMVLAVLVSGFFSASFGLTVLQGLSAVAVGSALGAVLMGLLAGIGAKFGVAQQVQGRGPMGYHANAVPVTLLTVVSALGWTAVNTVFAVLALQTLVDVPFWLGAVVIYSLQAVTAVWGYNLVHLINKIATVVLAVLFAVISVISVNNVELNLSSVPAGDFGDGSFASWAVFAGFFFAYVLTWTPFASDFSRYLPASVSHTKITMFTAAGSFFSMAWLGSIGVLVSSFAADLGAVEALSELTGSWAPVAMITVVLSTIPVSAMNLYGGALSLLTIGLPISRPVGVITMSVLSIGIALWMQGDPYGTFYDFLSVLAYLVMPFSTVLLLDYYLRSSRSGQAGVAELFDRSRKIEWGFIAWAIGCGASMLFWNTELFTGPLANISSAAGDIAFFIGGIASAISYLIFRSFKPLAAGTASPQKTHLPG</sequence>
<keyword evidence="10" id="KW-1185">Reference proteome</keyword>
<feature type="transmembrane region" description="Helical" evidence="8">
    <location>
        <begin position="118"/>
        <end position="143"/>
    </location>
</feature>
<dbReference type="PANTHER" id="PTHR31806">
    <property type="entry name" value="PURINE-CYTOSINE PERMEASE FCY2-RELATED"/>
    <property type="match status" value="1"/>
</dbReference>
<evidence type="ECO:0000313" key="9">
    <source>
        <dbReference type="EMBL" id="TQL73864.1"/>
    </source>
</evidence>
<evidence type="ECO:0000256" key="5">
    <source>
        <dbReference type="ARBA" id="ARBA00022989"/>
    </source>
</evidence>
<keyword evidence="4 8" id="KW-0812">Transmembrane</keyword>
<keyword evidence="6 7" id="KW-0472">Membrane</keyword>
<proteinExistence type="inferred from homology"/>
<feature type="transmembrane region" description="Helical" evidence="8">
    <location>
        <begin position="149"/>
        <end position="168"/>
    </location>
</feature>
<feature type="transmembrane region" description="Helical" evidence="8">
    <location>
        <begin position="295"/>
        <end position="317"/>
    </location>
</feature>
<evidence type="ECO:0000256" key="6">
    <source>
        <dbReference type="ARBA" id="ARBA00023136"/>
    </source>
</evidence>
<feature type="transmembrane region" description="Helical" evidence="8">
    <location>
        <begin position="329"/>
        <end position="348"/>
    </location>
</feature>
<comment type="caution">
    <text evidence="9">The sequence shown here is derived from an EMBL/GenBank/DDBJ whole genome shotgun (WGS) entry which is preliminary data.</text>
</comment>
<evidence type="ECO:0000256" key="2">
    <source>
        <dbReference type="ARBA" id="ARBA00008974"/>
    </source>
</evidence>
<dbReference type="InterPro" id="IPR026030">
    <property type="entry name" value="Pur-cyt_permease_Fcy2/21/22"/>
</dbReference>
<dbReference type="GO" id="GO:0022857">
    <property type="term" value="F:transmembrane transporter activity"/>
    <property type="evidence" value="ECO:0007669"/>
    <property type="project" value="InterPro"/>
</dbReference>
<keyword evidence="3 7" id="KW-0813">Transport</keyword>
<evidence type="ECO:0000256" key="8">
    <source>
        <dbReference type="SAM" id="Phobius"/>
    </source>
</evidence>
<protein>
    <submittedName>
        <fullName evidence="9">NCS1 family nucleobase:cation symporter-1</fullName>
    </submittedName>
</protein>
<dbReference type="Pfam" id="PF02133">
    <property type="entry name" value="Transp_cyt_pur"/>
    <property type="match status" value="1"/>
</dbReference>
<feature type="transmembrane region" description="Helical" evidence="8">
    <location>
        <begin position="216"/>
        <end position="234"/>
    </location>
</feature>
<reference evidence="9 10" key="1">
    <citation type="submission" date="2019-06" db="EMBL/GenBank/DDBJ databases">
        <title>Sequencing the genomes of 1000 actinobacteria strains.</title>
        <authorList>
            <person name="Klenk H.-P."/>
        </authorList>
    </citation>
    <scope>NUCLEOTIDE SEQUENCE [LARGE SCALE GENOMIC DNA]</scope>
    <source>
        <strain evidence="9 10">DSM 24083</strain>
    </source>
</reference>
<name>A0A543AMQ5_9MICC</name>
<evidence type="ECO:0000256" key="4">
    <source>
        <dbReference type="ARBA" id="ARBA00022692"/>
    </source>
</evidence>
<dbReference type="PIRSF" id="PIRSF002744">
    <property type="entry name" value="Pur-cyt_permease"/>
    <property type="match status" value="1"/>
</dbReference>
<dbReference type="PANTHER" id="PTHR31806:SF1">
    <property type="entry name" value="PURINE-CYTOSINE PERMEASE FCY2-RELATED"/>
    <property type="match status" value="1"/>
</dbReference>
<organism evidence="9 10">
    <name type="scientific">Enteractinococcus coprophilus</name>
    <dbReference type="NCBI Taxonomy" id="1027633"/>
    <lineage>
        <taxon>Bacteria</taxon>
        <taxon>Bacillati</taxon>
        <taxon>Actinomycetota</taxon>
        <taxon>Actinomycetes</taxon>
        <taxon>Micrococcales</taxon>
        <taxon>Micrococcaceae</taxon>
    </lineage>
</organism>
<dbReference type="OrthoDB" id="9809167at2"/>
<feature type="transmembrane region" description="Helical" evidence="8">
    <location>
        <begin position="175"/>
        <end position="196"/>
    </location>
</feature>
<feature type="transmembrane region" description="Helical" evidence="8">
    <location>
        <begin position="401"/>
        <end position="419"/>
    </location>
</feature>
<dbReference type="EMBL" id="VFOU01000001">
    <property type="protein sequence ID" value="TQL73864.1"/>
    <property type="molecule type" value="Genomic_DNA"/>
</dbReference>
<dbReference type="RefSeq" id="WP_141864115.1">
    <property type="nucleotide sequence ID" value="NZ_BAABAN010000017.1"/>
</dbReference>
<evidence type="ECO:0000313" key="10">
    <source>
        <dbReference type="Proteomes" id="UP000319746"/>
    </source>
</evidence>
<evidence type="ECO:0000256" key="1">
    <source>
        <dbReference type="ARBA" id="ARBA00004141"/>
    </source>
</evidence>
<gene>
    <name evidence="9" type="ORF">FB556_0313</name>
</gene>
<feature type="transmembrane region" description="Helical" evidence="8">
    <location>
        <begin position="360"/>
        <end position="381"/>
    </location>
</feature>
<dbReference type="InterPro" id="IPR001248">
    <property type="entry name" value="Pur-cyt_permease"/>
</dbReference>
<feature type="transmembrane region" description="Helical" evidence="8">
    <location>
        <begin position="431"/>
        <end position="454"/>
    </location>
</feature>
<evidence type="ECO:0000256" key="3">
    <source>
        <dbReference type="ARBA" id="ARBA00022448"/>
    </source>
</evidence>
<comment type="similarity">
    <text evidence="2 7">Belongs to the purine-cytosine permease (2.A.39) family.</text>
</comment>
<dbReference type="AlphaFoldDB" id="A0A543AMQ5"/>
<evidence type="ECO:0000256" key="7">
    <source>
        <dbReference type="PIRNR" id="PIRNR002744"/>
    </source>
</evidence>
<feature type="transmembrane region" description="Helical" evidence="8">
    <location>
        <begin position="75"/>
        <end position="97"/>
    </location>
</feature>
<feature type="transmembrane region" description="Helical" evidence="8">
    <location>
        <begin position="45"/>
        <end position="69"/>
    </location>
</feature>
<dbReference type="Gene3D" id="1.10.4160.10">
    <property type="entry name" value="Hydantoin permease"/>
    <property type="match status" value="1"/>
</dbReference>
<accession>A0A543AMQ5</accession>
<dbReference type="GO" id="GO:0005886">
    <property type="term" value="C:plasma membrane"/>
    <property type="evidence" value="ECO:0007669"/>
    <property type="project" value="TreeGrafter"/>
</dbReference>
<comment type="subcellular location">
    <subcellularLocation>
        <location evidence="1">Membrane</location>
        <topology evidence="1">Multi-pass membrane protein</topology>
    </subcellularLocation>
</comment>
<dbReference type="Proteomes" id="UP000319746">
    <property type="component" value="Unassembled WGS sequence"/>
</dbReference>